<dbReference type="PANTHER" id="PTHR11814">
    <property type="entry name" value="SULFATE TRANSPORTER"/>
    <property type="match status" value="1"/>
</dbReference>
<feature type="domain" description="STAS" evidence="7">
    <location>
        <begin position="535"/>
        <end position="664"/>
    </location>
</feature>
<protein>
    <recommendedName>
        <fullName evidence="7">STAS domain-containing protein</fullName>
    </recommendedName>
</protein>
<dbReference type="NCBIfam" id="TIGR00815">
    <property type="entry name" value="sulP"/>
    <property type="match status" value="1"/>
</dbReference>
<evidence type="ECO:0000256" key="3">
    <source>
        <dbReference type="ARBA" id="ARBA00022989"/>
    </source>
</evidence>
<feature type="region of interest" description="Disordered" evidence="5">
    <location>
        <begin position="490"/>
        <end position="509"/>
    </location>
</feature>
<sequence>MTTDINTPIILDYEPISHFKIATRFFRKLPRYTKEYLCSFFPIVYWIHRYNLTWLVSDVIAGVTVGIVVVPQGMGYAKIANLPPEYGLYSSFVGLCIYCFFGTSKDISIGPTAVMSLLVGQTVATVTSGDSGYTGPQVGVAMALFGGIIAAAIGFIRLGILVDFIPEPAIAGFMTGSAITIAIGQYPKLFGMTGVNTHDAAYLIFGNFFKHLPDTHLDVAFGLVGLFVLYAFRFGTAYLGKKYPKYDKLWFFINIMRNGVVVIFGTLIAFLIQIGKDDSPISILEDVPAGFTAMGVPKVDTNLLSEISGSLPSVVIILILEHVAIAKSFGRRNNYKINADQEIIAIGVANIIGCFFGAYPNTGSFSRTAIKARSGVRTPLAGVFSALVVLLCLYVLTPAFYYIPDAILAAVIIHAVSDLVSGPKFVQHLWHINPLELLTFAAAVIITFFTNVEYGIYVSVGLSIFFMLIRIARPRYAVIGRVPVRPIRESNQNNYQDEKKTDEKYNEQQKGEDVDYVYVKENHPTLHDIVEPPPPGVLIFRFDESLTYPNAGFISDKIMHYVQDNFTSGRPPPTTRGERAWNDRRPLVKKEDLEAALAEQESSGRKLKAIVLDFSAVNHLDSTGVQALLDLRLSINRYVGREVEWHFASLATPFIRHALMVAGFGNQNGRDSHPLELIPIVPPQLQRQQQQPGNGGKITNCSSTEEQRCNIESEVIDIDTTVDISEKRSIYYSIHRVPSQQPPLPSSSTPSIRSTPTAHSNSGDDQSSIRSGKTNRSSPSVINIDRNGNLSYYPLLERGVPIDRAPFFHWDLEDAVRAATYAASKD</sequence>
<dbReference type="InterPro" id="IPR036513">
    <property type="entry name" value="STAS_dom_sf"/>
</dbReference>
<feature type="compositionally biased region" description="Low complexity" evidence="5">
    <location>
        <begin position="746"/>
        <end position="757"/>
    </location>
</feature>
<evidence type="ECO:0000313" key="8">
    <source>
        <dbReference type="EMBL" id="KAG2222811.1"/>
    </source>
</evidence>
<dbReference type="Gene3D" id="3.30.750.24">
    <property type="entry name" value="STAS domain"/>
    <property type="match status" value="1"/>
</dbReference>
<feature type="transmembrane region" description="Helical" evidence="6">
    <location>
        <begin position="86"/>
        <end position="102"/>
    </location>
</feature>
<dbReference type="CDD" id="cd07042">
    <property type="entry name" value="STAS_SulP_like_sulfate_transporter"/>
    <property type="match status" value="1"/>
</dbReference>
<feature type="transmembrane region" description="Helical" evidence="6">
    <location>
        <begin position="455"/>
        <end position="472"/>
    </location>
</feature>
<feature type="transmembrane region" description="Helical" evidence="6">
    <location>
        <begin position="52"/>
        <end position="74"/>
    </location>
</feature>
<dbReference type="GO" id="GO:0055085">
    <property type="term" value="P:transmembrane transport"/>
    <property type="evidence" value="ECO:0007669"/>
    <property type="project" value="InterPro"/>
</dbReference>
<keyword evidence="2 6" id="KW-0812">Transmembrane</keyword>
<dbReference type="OrthoDB" id="288203at2759"/>
<evidence type="ECO:0000256" key="1">
    <source>
        <dbReference type="ARBA" id="ARBA00004141"/>
    </source>
</evidence>
<dbReference type="InterPro" id="IPR002645">
    <property type="entry name" value="STAS_dom"/>
</dbReference>
<gene>
    <name evidence="8" type="ORF">INT45_011621</name>
</gene>
<keyword evidence="4 6" id="KW-0472">Membrane</keyword>
<feature type="transmembrane region" description="Helical" evidence="6">
    <location>
        <begin position="376"/>
        <end position="396"/>
    </location>
</feature>
<proteinExistence type="predicted"/>
<evidence type="ECO:0000259" key="7">
    <source>
        <dbReference type="PROSITE" id="PS50801"/>
    </source>
</evidence>
<feature type="transmembrane region" description="Helical" evidence="6">
    <location>
        <begin position="109"/>
        <end position="128"/>
    </location>
</feature>
<dbReference type="Proteomes" id="UP000646827">
    <property type="component" value="Unassembled WGS sequence"/>
</dbReference>
<dbReference type="Pfam" id="PF01740">
    <property type="entry name" value="STAS"/>
    <property type="match status" value="1"/>
</dbReference>
<feature type="transmembrane region" description="Helical" evidence="6">
    <location>
        <begin position="140"/>
        <end position="162"/>
    </location>
</feature>
<dbReference type="AlphaFoldDB" id="A0A8H7S762"/>
<dbReference type="GO" id="GO:0016020">
    <property type="term" value="C:membrane"/>
    <property type="evidence" value="ECO:0007669"/>
    <property type="project" value="UniProtKB-SubCell"/>
</dbReference>
<feature type="region of interest" description="Disordered" evidence="5">
    <location>
        <begin position="736"/>
        <end position="784"/>
    </location>
</feature>
<dbReference type="SUPFAM" id="SSF52091">
    <property type="entry name" value="SpoIIaa-like"/>
    <property type="match status" value="1"/>
</dbReference>
<dbReference type="InterPro" id="IPR011547">
    <property type="entry name" value="SLC26A/SulP_dom"/>
</dbReference>
<keyword evidence="9" id="KW-1185">Reference proteome</keyword>
<dbReference type="PROSITE" id="PS50801">
    <property type="entry name" value="STAS"/>
    <property type="match status" value="1"/>
</dbReference>
<evidence type="ECO:0000313" key="9">
    <source>
        <dbReference type="Proteomes" id="UP000646827"/>
    </source>
</evidence>
<accession>A0A8H7S762</accession>
<reference evidence="8 9" key="1">
    <citation type="submission" date="2020-12" db="EMBL/GenBank/DDBJ databases">
        <title>Metabolic potential, ecology and presence of endohyphal bacteria is reflected in genomic diversity of Mucoromycotina.</title>
        <authorList>
            <person name="Muszewska A."/>
            <person name="Okrasinska A."/>
            <person name="Steczkiewicz K."/>
            <person name="Drgas O."/>
            <person name="Orlowska M."/>
            <person name="Perlinska-Lenart U."/>
            <person name="Aleksandrzak-Piekarczyk T."/>
            <person name="Szatraj K."/>
            <person name="Zielenkiewicz U."/>
            <person name="Pilsyk S."/>
            <person name="Malc E."/>
            <person name="Mieczkowski P."/>
            <person name="Kruszewska J.S."/>
            <person name="Biernat P."/>
            <person name="Pawlowska J."/>
        </authorList>
    </citation>
    <scope>NUCLEOTIDE SEQUENCE [LARGE SCALE GENOMIC DNA]</scope>
    <source>
        <strain evidence="8 9">CBS 142.35</strain>
    </source>
</reference>
<feature type="transmembrane region" description="Helical" evidence="6">
    <location>
        <begin position="219"/>
        <end position="239"/>
    </location>
</feature>
<comment type="subcellular location">
    <subcellularLocation>
        <location evidence="1">Membrane</location>
        <topology evidence="1">Multi-pass membrane protein</topology>
    </subcellularLocation>
</comment>
<comment type="caution">
    <text evidence="8">The sequence shown here is derived from an EMBL/GenBank/DDBJ whole genome shotgun (WGS) entry which is preliminary data.</text>
</comment>
<evidence type="ECO:0000256" key="6">
    <source>
        <dbReference type="SAM" id="Phobius"/>
    </source>
</evidence>
<evidence type="ECO:0000256" key="5">
    <source>
        <dbReference type="SAM" id="MobiDB-lite"/>
    </source>
</evidence>
<organism evidence="8 9">
    <name type="scientific">Circinella minor</name>
    <dbReference type="NCBI Taxonomy" id="1195481"/>
    <lineage>
        <taxon>Eukaryota</taxon>
        <taxon>Fungi</taxon>
        <taxon>Fungi incertae sedis</taxon>
        <taxon>Mucoromycota</taxon>
        <taxon>Mucoromycotina</taxon>
        <taxon>Mucoromycetes</taxon>
        <taxon>Mucorales</taxon>
        <taxon>Lichtheimiaceae</taxon>
        <taxon>Circinella</taxon>
    </lineage>
</organism>
<feature type="compositionally biased region" description="Polar residues" evidence="5">
    <location>
        <begin position="758"/>
        <end position="784"/>
    </location>
</feature>
<evidence type="ECO:0000256" key="2">
    <source>
        <dbReference type="ARBA" id="ARBA00022692"/>
    </source>
</evidence>
<name>A0A8H7S762_9FUNG</name>
<feature type="transmembrane region" description="Helical" evidence="6">
    <location>
        <begin position="307"/>
        <end position="326"/>
    </location>
</feature>
<evidence type="ECO:0000256" key="4">
    <source>
        <dbReference type="ARBA" id="ARBA00023136"/>
    </source>
</evidence>
<feature type="transmembrane region" description="Helical" evidence="6">
    <location>
        <begin position="402"/>
        <end position="420"/>
    </location>
</feature>
<feature type="transmembrane region" description="Helical" evidence="6">
    <location>
        <begin position="169"/>
        <end position="186"/>
    </location>
</feature>
<feature type="compositionally biased region" description="Basic and acidic residues" evidence="5">
    <location>
        <begin position="496"/>
        <end position="509"/>
    </location>
</feature>
<dbReference type="InterPro" id="IPR001902">
    <property type="entry name" value="SLC26A/SulP_fam"/>
</dbReference>
<dbReference type="Pfam" id="PF00916">
    <property type="entry name" value="Sulfate_transp"/>
    <property type="match status" value="1"/>
</dbReference>
<keyword evidence="3 6" id="KW-1133">Transmembrane helix</keyword>
<feature type="transmembrane region" description="Helical" evidence="6">
    <location>
        <begin position="251"/>
        <end position="272"/>
    </location>
</feature>
<dbReference type="EMBL" id="JAEPRB010000074">
    <property type="protein sequence ID" value="KAG2222811.1"/>
    <property type="molecule type" value="Genomic_DNA"/>
</dbReference>